<evidence type="ECO:0000256" key="1">
    <source>
        <dbReference type="SAM" id="Coils"/>
    </source>
</evidence>
<dbReference type="RefSeq" id="WP_166524851.1">
    <property type="nucleotide sequence ID" value="NZ_JAAABI010000011.1"/>
</dbReference>
<feature type="coiled-coil region" evidence="1">
    <location>
        <begin position="45"/>
        <end position="72"/>
    </location>
</feature>
<feature type="transmembrane region" description="Helical" evidence="2">
    <location>
        <begin position="6"/>
        <end position="24"/>
    </location>
</feature>
<protein>
    <submittedName>
        <fullName evidence="3">Uncharacterized protein</fullName>
    </submittedName>
</protein>
<evidence type="ECO:0000313" key="3">
    <source>
        <dbReference type="EMBL" id="NAY93441.1"/>
    </source>
</evidence>
<evidence type="ECO:0000256" key="2">
    <source>
        <dbReference type="SAM" id="Phobius"/>
    </source>
</evidence>
<sequence>MTLITVLAIVIGLIVIIFSITSIIESNHPNFKQREIERSPKDQIINQLKQTIKDVEEEYEQHRRRALEREQRIMREWRDLNDNNNNTA</sequence>
<gene>
    <name evidence="3" type="ORF">GTQ34_16135</name>
</gene>
<proteinExistence type="predicted"/>
<reference evidence="3" key="1">
    <citation type="submission" date="2020-01" db="EMBL/GenBank/DDBJ databases">
        <title>Muricauda ochracea sp. nov., isolated from a tidal flat of Garorim bay in Korea.</title>
        <authorList>
            <person name="Kim D."/>
            <person name="Yoo Y."/>
            <person name="Kim J.-J."/>
        </authorList>
    </citation>
    <scope>NUCLEOTIDE SEQUENCE</scope>
    <source>
        <strain evidence="3">JGD-17</strain>
    </source>
</reference>
<comment type="caution">
    <text evidence="3">The sequence shown here is derived from an EMBL/GenBank/DDBJ whole genome shotgun (WGS) entry which is preliminary data.</text>
</comment>
<dbReference type="AlphaFoldDB" id="A0A964TFG7"/>
<accession>A0A964TFG7</accession>
<dbReference type="Proteomes" id="UP000667650">
    <property type="component" value="Unassembled WGS sequence"/>
</dbReference>
<dbReference type="EMBL" id="JAAABI010000011">
    <property type="protein sequence ID" value="NAY93441.1"/>
    <property type="molecule type" value="Genomic_DNA"/>
</dbReference>
<evidence type="ECO:0000313" key="4">
    <source>
        <dbReference type="Proteomes" id="UP000667650"/>
    </source>
</evidence>
<keyword evidence="2" id="KW-1133">Transmembrane helix</keyword>
<keyword evidence="4" id="KW-1185">Reference proteome</keyword>
<keyword evidence="2" id="KW-0812">Transmembrane</keyword>
<keyword evidence="1" id="KW-0175">Coiled coil</keyword>
<keyword evidence="2" id="KW-0472">Membrane</keyword>
<organism evidence="3 4">
    <name type="scientific">Flagellimonas ochracea</name>
    <dbReference type="NCBI Taxonomy" id="2696472"/>
    <lineage>
        <taxon>Bacteria</taxon>
        <taxon>Pseudomonadati</taxon>
        <taxon>Bacteroidota</taxon>
        <taxon>Flavobacteriia</taxon>
        <taxon>Flavobacteriales</taxon>
        <taxon>Flavobacteriaceae</taxon>
        <taxon>Flagellimonas</taxon>
    </lineage>
</organism>
<name>A0A964TFG7_9FLAO</name>